<feature type="domain" description="Helicase C-terminal" evidence="33">
    <location>
        <begin position="2373"/>
        <end position="2553"/>
    </location>
</feature>
<dbReference type="PROSITE" id="PS51195">
    <property type="entry name" value="Q_MOTIF"/>
    <property type="match status" value="1"/>
</dbReference>
<dbReference type="GO" id="GO:0070403">
    <property type="term" value="F:NAD+ binding"/>
    <property type="evidence" value="ECO:0007669"/>
    <property type="project" value="InterPro"/>
</dbReference>
<dbReference type="InterPro" id="IPR014014">
    <property type="entry name" value="RNA_helicase_DEAD_Q_motif"/>
</dbReference>
<feature type="coiled-coil region" evidence="27">
    <location>
        <begin position="2104"/>
        <end position="2131"/>
    </location>
</feature>
<evidence type="ECO:0000256" key="18">
    <source>
        <dbReference type="ARBA" id="ARBA00041832"/>
    </source>
</evidence>
<evidence type="ECO:0000313" key="35">
    <source>
        <dbReference type="EMBL" id="TGZ51686.1"/>
    </source>
</evidence>
<dbReference type="Pfam" id="PF00406">
    <property type="entry name" value="ADK"/>
    <property type="match status" value="1"/>
</dbReference>
<evidence type="ECO:0000256" key="2">
    <source>
        <dbReference type="ARBA" id="ARBA00004419"/>
    </source>
</evidence>
<evidence type="ECO:0000256" key="13">
    <source>
        <dbReference type="ARBA" id="ARBA00022806"/>
    </source>
</evidence>
<evidence type="ECO:0000256" key="6">
    <source>
        <dbReference type="ARBA" id="ARBA00012928"/>
    </source>
</evidence>
<evidence type="ECO:0000256" key="14">
    <source>
        <dbReference type="ARBA" id="ARBA00022833"/>
    </source>
</evidence>
<evidence type="ECO:0000259" key="33">
    <source>
        <dbReference type="PROSITE" id="PS51194"/>
    </source>
</evidence>
<dbReference type="InterPro" id="IPR036322">
    <property type="entry name" value="WD40_repeat_dom_sf"/>
</dbReference>
<feature type="compositionally biased region" description="Polar residues" evidence="28">
    <location>
        <begin position="1097"/>
        <end position="1106"/>
    </location>
</feature>
<dbReference type="CDD" id="cd01428">
    <property type="entry name" value="ADK"/>
    <property type="match status" value="1"/>
</dbReference>
<feature type="compositionally biased region" description="Basic and acidic residues" evidence="28">
    <location>
        <begin position="3199"/>
        <end position="3209"/>
    </location>
</feature>
<evidence type="ECO:0000259" key="29">
    <source>
        <dbReference type="PROSITE" id="PS50105"/>
    </source>
</evidence>
<dbReference type="InterPro" id="IPR015943">
    <property type="entry name" value="WD40/YVTN_repeat-like_dom_sf"/>
</dbReference>
<dbReference type="GO" id="GO:0003724">
    <property type="term" value="F:RNA helicase activity"/>
    <property type="evidence" value="ECO:0007669"/>
    <property type="project" value="UniProtKB-EC"/>
</dbReference>
<feature type="binding site" evidence="25">
    <location>
        <position position="3806"/>
    </location>
    <ligand>
        <name>Zn(2+)</name>
        <dbReference type="ChEBI" id="CHEBI:29105"/>
    </ligand>
</feature>
<keyword evidence="36" id="KW-1185">Reference proteome</keyword>
<dbReference type="EC" id="2.3.1.286" evidence="6"/>
<dbReference type="InterPro" id="IPR001680">
    <property type="entry name" value="WD40_rpt"/>
</dbReference>
<evidence type="ECO:0000256" key="20">
    <source>
        <dbReference type="ARBA" id="ARBA00050237"/>
    </source>
</evidence>
<dbReference type="InterPro" id="IPR000409">
    <property type="entry name" value="BEACH_dom"/>
</dbReference>
<dbReference type="Gene3D" id="2.20.28.200">
    <property type="match status" value="1"/>
</dbReference>
<feature type="compositionally biased region" description="Polar residues" evidence="28">
    <location>
        <begin position="3252"/>
        <end position="3270"/>
    </location>
</feature>
<dbReference type="CDD" id="cd06071">
    <property type="entry name" value="Beach"/>
    <property type="match status" value="1"/>
</dbReference>
<dbReference type="InterPro" id="IPR052651">
    <property type="entry name" value="WDR81"/>
</dbReference>
<feature type="domain" description="SAM" evidence="29">
    <location>
        <begin position="4346"/>
        <end position="4409"/>
    </location>
</feature>
<dbReference type="InterPro" id="IPR026590">
    <property type="entry name" value="Ssirtuin_cat_dom"/>
</dbReference>
<feature type="region of interest" description="Disordered" evidence="28">
    <location>
        <begin position="4234"/>
        <end position="4255"/>
    </location>
</feature>
<comment type="catalytic activity">
    <reaction evidence="22">
        <text>N(6)-propanoyl-L-lysyl-[protein] + NAD(+) + H2O = 3''-O-propanoyl-ADP-D-ribose + nicotinamide + L-lysyl-[protein]</text>
        <dbReference type="Rhea" id="RHEA:23500"/>
        <dbReference type="Rhea" id="RHEA-COMP:9752"/>
        <dbReference type="Rhea" id="RHEA-COMP:13758"/>
        <dbReference type="ChEBI" id="CHEBI:15377"/>
        <dbReference type="ChEBI" id="CHEBI:17154"/>
        <dbReference type="ChEBI" id="CHEBI:29969"/>
        <dbReference type="ChEBI" id="CHEBI:57540"/>
        <dbReference type="ChEBI" id="CHEBI:138019"/>
        <dbReference type="ChEBI" id="CHEBI:145015"/>
    </reaction>
    <physiologicalReaction direction="left-to-right" evidence="22">
        <dbReference type="Rhea" id="RHEA:23501"/>
    </physiologicalReaction>
</comment>
<evidence type="ECO:0000259" key="31">
    <source>
        <dbReference type="PROSITE" id="PS50305"/>
    </source>
</evidence>
<keyword evidence="13" id="KW-0347">Helicase</keyword>
<dbReference type="InterPro" id="IPR011545">
    <property type="entry name" value="DEAD/DEAH_box_helicase_dom"/>
</dbReference>
<dbReference type="GO" id="GO:0000785">
    <property type="term" value="C:chromatin"/>
    <property type="evidence" value="ECO:0007669"/>
    <property type="project" value="UniProtKB-ARBA"/>
</dbReference>
<dbReference type="PROSITE" id="PS00113">
    <property type="entry name" value="ADENYLATE_KINASE"/>
    <property type="match status" value="1"/>
</dbReference>
<feature type="compositionally biased region" description="Polar residues" evidence="28">
    <location>
        <begin position="571"/>
        <end position="584"/>
    </location>
</feature>
<feature type="compositionally biased region" description="Basic residues" evidence="28">
    <location>
        <begin position="4724"/>
        <end position="4734"/>
    </location>
</feature>
<dbReference type="InterPro" id="IPR037620">
    <property type="entry name" value="LIP-1_SAM_1"/>
</dbReference>
<dbReference type="FunFam" id="1.10.150.50:FF:000071">
    <property type="entry name" value="Caskin, isoform D"/>
    <property type="match status" value="1"/>
</dbReference>
<comment type="similarity">
    <text evidence="3">Belongs to the SNF7 family.</text>
</comment>
<proteinExistence type="inferred from homology"/>
<feature type="region of interest" description="Disordered" evidence="28">
    <location>
        <begin position="2812"/>
        <end position="2853"/>
    </location>
</feature>
<dbReference type="SUPFAM" id="SSF56112">
    <property type="entry name" value="Protein kinase-like (PK-like)"/>
    <property type="match status" value="1"/>
</dbReference>
<evidence type="ECO:0000256" key="24">
    <source>
        <dbReference type="PROSITE-ProRule" id="PRU00221"/>
    </source>
</evidence>
<evidence type="ECO:0000256" key="27">
    <source>
        <dbReference type="SAM" id="Coils"/>
    </source>
</evidence>
<dbReference type="PROSITE" id="PS50294">
    <property type="entry name" value="WD_REPEATS_REGION"/>
    <property type="match status" value="1"/>
</dbReference>
<dbReference type="Pfam" id="PF02146">
    <property type="entry name" value="SIR2"/>
    <property type="match status" value="1"/>
</dbReference>
<feature type="compositionally biased region" description="Polar residues" evidence="28">
    <location>
        <begin position="4690"/>
        <end position="4713"/>
    </location>
</feature>
<evidence type="ECO:0000256" key="10">
    <source>
        <dbReference type="ARBA" id="ARBA00022741"/>
    </source>
</evidence>
<evidence type="ECO:0000256" key="7">
    <source>
        <dbReference type="ARBA" id="ARBA00022553"/>
    </source>
</evidence>
<dbReference type="CDD" id="cd09497">
    <property type="entry name" value="SAM_caskin1_2_repeat1"/>
    <property type="match status" value="1"/>
</dbReference>
<dbReference type="PROSITE" id="PS51194">
    <property type="entry name" value="HELICASE_CTER"/>
    <property type="match status" value="1"/>
</dbReference>
<sequence>MDIIKEHLLVPTKYMILTDERICLTVHRNWLSRFLTVGSFTFISHDRLSNDEIAAQPTIDELGGDWLRIYAKVYVKQHRNAIPLPRGRPISSTRNQEELMFSQLLHYVAETNYRNLWKETYKKYYNPWNFVEQKEQSYITANVSDVTIMHEILNRMYGCTLVQVQHGMVLSVSNGILSETHCNLVPIHFAIETSSAFIMFYEQIANYSLRECVMYSPAALSTSHGKPLFVVYQLLRLSRDLHDRGLALGEITLSDILVTDNFTIQVLPKLNDNIYLKPDSECTGTTSQESKEKNLSDNVYDKKNGGLRSHNTDFGLNENIEKLCEMWMYNCISNFDYLTAINNLAGRRYGNPSCHHVMPWVTDFTSRNGGNWRDLTKSKFRLNKGDRQLDLTFDSQSTEVGHHVSDVLSEITYYVYLSRRYNKSVLCKHVRPLWVPGEYPASIQRLHDWSPDECIPQFFIDPSVFKSIHEDLPDLEIPAWATSPEDFIEKHRETLESFYVSERLHHWIDLTFGYKLSGSAAIKSKNVCLQLVDNHTDLTNSGVVQLFTQPHPQKITPSPYWGKVPPRLRPISSTNRSKSDQLASRISDDEGHSSGVEEEELSATVTNASRSSPLILSRLLSRSRGSLLSEDNVKSDKPVNQPIILPKDFNPVAAIVQVETTHAFMHKVNHQVYKPAIGSHDFSTNYKQIVASGRIKEQQILGCLIVEIFLAGKFRATWNVEKVLFAQRFATCLNILKTSADNLPKCIRNVVSLLLQIDIMPKSYNVGNVEMNDISMMNETSFRYSTITYMGLPPPSAHQFLQPILSGSLFPFSKYCQYLYNIVKMLQEYNGLVRELNSIVKIEDDVDFLIKTKTKYLCKICECKVKAIARELERLLPYVGGMREATLQLIVPHIVQIMEEPYSAVLAVWHLFDPIAKTLGPKDTVDTFLSPITKLYENGSIMDTALYADIIPTGTLAKFRTTRLYHRMFLLKLIVRLGLRRFLDNFINPLVEAVGGYKDYVQGSIDTCTHRTVNLKSCDLSGPCSEGEGILSPLDEDSFADTEHNVAVFSVPTINDHMSNTENNSWISLNNTAPYDIDLHIDLNLNACDDLNDDGNKNSPGSSVKSPTIPIPKQSNISGAKLVTEFNSIGCNVGSKTSSEDFTYVNAYATNIHSDSNLSENMCNIDIKEDNPAMLSADLDNKSDVIKSSDEDVRQLDHIYRKSVLSECTISEMSAESVIWLSHRLGPVLTARYLSRNLLRMLTLCYAGKENLMPTDDNNFMRVEGVAWKKPILAGDQNAIKVLECLTAIAGLYGEQIILLQYFAHIVELLALCKRKLTQNLEGGLISCLALLNHITTYLNDSTLMDVLHEPIVKSILHPTVRILSTARFTFPNGTLARIALAEKCLEAMFTLSLRLGSVITKNHLAVPIQRFFLAFDKAFSKNLDGGVLLNNFGQKAGTTCEHFVRMKAANEGSVNNETYAWNKLDADIADSYSPPVVENSDVSDLQRNKAFEELRAVFTTEFAHKSYMLFYRCVDIEMMEHILKNHEHIKELCHDYEQGIKAISVNNDNVDKYNTSVDCDVAENVESVDKGVCSFGNISVIGNRFEIQKDDARFQSATEIVASRETCPSSVGRQLRGNWLAYWEHEIGRPEKDTIFNIKQIKLQTFNGHTNSVRCLYVLDNENSFMSGGRDKTVKLWSLRSQGDGTTVSSCQYTYTGHKKSILSLTFLESLRYAVTCDGVIHCWDPFMGSLLGCPESSRPVNTLASSPSPSTTLLVGTTDITLRVIDCRTFQYVNEMKVSMNPTGLIRCITVSPSGNWVALGQASGFLTILDTRTGLIIASWKGHECEILQLEAINETTIVSSSLDQTIAVWSAIDGKLKFHMKGATEPVHCMAMHEQVLVIGTTANRIGVYTAIEMTASLSSSKLRSDAFKGILTAMAVLPLNRLLLLGADNGGITLLYYAKSEQWLMPLTAVDKNKVFGGKKDPAAPSTAEAIQKLRETEDMLIKKQEFLESKIDNEVLIAKKNASKNKRAAIQALKRKKRYEKQLQQIDGTLSTIEMQREALESANTNTAVLTTMKGAADAMKAAHQHMDVDQVHDMMDDIAEQQDVAREISDAISNPVAFGQDADEDELEKELEELQQEQLDKELLGIDTTTDELPAVPTSVPVAPSKIRTKAKPEEDDDLKELEAWASMELNEKTKPKSKMSTSKMELNEEIEPKSKNFHELELDDRILKAITKLGWMEPTLIQEKAIPLLLEGKDLLIRARTGSGKTAAFAVPLIQKILLKKRTQERQEIKGLIVAPSKELCKQIHDVIMNLTIKCCREVRVIDLSLQMDLNSQKLLLSEMPDIVVVTPGRLLQHLKAKNLMLKHSLDTLIIDEADLLFSFGYEKDIKAVLAYLPTAYQAVLASATLSEDVQTLKKLILHNPAILKLEEPPLAPPTQLAHYTCRAVSQFNSGAYDIIIASDEKVLEEPHVIKPKKSKRKKDKESGVARGIDFQFVSNVINFDFPLDLNSYIHRAGRTARGKNQGTALSFVAIRERPLMEEVEQELKHTYNCESLFKTYQFKLEEVEGFRYRAKDAWKAVTRIAVREARLKEIKQEVMNCEKLKSYFEDNPRDLKSLRQDKTLHTVKLQPHLKDVPEYIVPPTLKKQQRTTCKMWNMMCDVMPTIAEDSMSQRSSQFSGEDGNIEQLMVQMLDERDKMMESMREHQERLQEMEARLAEVEKERDALNRQLNANIPQEFSQLTKELAAARESILEREEEISELKAERNNTRLLLEHLECLVSRHERSLRMTVVKRQAAAQSGVSSEVEVLKALKSLFEHHKALDEKFQQYKISGHPPKTLDDRPKENGQTDEIQQQNKQAQERHGSAEDRIQRLEAQLEEKNAEVMRVNQRLKMNEEHNTRLSTTVDKLLSESNERLQVHLKERMHALEEKNALTQELEKTRKVAEDLQNEKTDIVKELGKARLEIDNVKRQMLQQEIAFNIQQTDALTRSLSPNAVDPGSFSRSASHSSFDTHSLPRRGGKRSIEDDSSKNYVARTLAEQEWEKLQQAHVLANVQQAFDVSSDAEGDGDNESIFSCAADVISPTGHTDAQTLALMLQEQLDAINKEIRLIQEEKQSTEARAEELESRVGSLEHMNLLARGRSLERASPPLSGRSTPKSHHSPNRDYLHKYHTVSNHAPASMSPAHLHQYAASLVSPGQLSESLPASQLQLSGEELHSVSERDSTGGVGSGGSDAASPLTARSLRLERVVQALAHSQEELRSRHGQHNNGALNSGTPPSPLSSRHSSQDSLHKNNFSSVGLPIGQLSTSHLHMQSTMSPATAAAVAAAQKKKSIKSSLGRFFSKKEKIKGKDTPMPGDVSGIGGVSTPADPDYGDSVCVAGTLGSKSDFDRRKKKSPSMFGSMLDSSRHELLAEAMKAGTPFALWNGPTVVAWLELWVGMPTWYVAACRANVKSGAIMSALSDTEIQREIGISNPLHRLKLRLAIQEMVSLTSPSAPKTSRTTLAFGDMNHEWIGNVWLPSLGLPQYRSTFMECLVDARMLDHLTKKDLRGQLRMVDSFHRTSLQYGISCLKRLNYDRQQLEERRRVAEGANIDMEETRDERLLSRRRSAALKPFKVKDERVATLKKVAAILHKSEIDRTAEETGILASCSDVVKEVNLRQEKRDKIKARLEEVEDAPEILEEKCIRLAAAISRATSLAVYTGAGISTAASIPDYRGTNGVWTRMQQGKDIGNHDLSQAEPTVTHMALYALYKARVLKHVVSQNCDGLHLRSGIPRNLLSEVHGNMYVEVCRACKPSREYWRLFDVTEKTARYQHGTGRLCHRCNSMLQDSIVHFGERGNLPWPINWNGASRAAKQADVILCLGSSLKVLKKYPWLWQMDKPVQKRASLYIVNLQWTPKDENAVLKINGKCDEVMRKVMSHLGLEIPQYNRTKDPIFFHAVKLQNGEQLTKTQPCLEEPAVKEPLSQSSDENVLHAVQETDKEDCISSIAVADITTTYPAPFFAALPFLSMGLPFPPMYMYPQLTPLFYYPFIQIPNVPAEAPKPKPACSFCMEHEGSLTCLYYQRDGDCPAPIKAENEQKQEEGALVIRADTPVASPKNPGWFGKGYRKGMKRKRKLSSTYKSFRDPAVEICLSHGIPDNLITNLYSREMPTGRFGANQSLFRSCSEGNLCSTRETTAMLSSTPLNKCIKAIYGSWKNLLHLGGMSRPSKAVTQAKKVAPPAVPDVFRHSGSSFGSAGYASSEDSCFLSGSGPGGTADDGSYGMPSGKSPGPIFTHSGFAFPPVIGKYAHAEDQGIDMTQSPGRDSPGSSGSGSGSRHSTASLDSGRASGYHLGPRGPGALASSPRCSISSLGSHPDRPADLDVVHAWLNELQFEEYFPLFASAGYDLATITRMTPEDLTAIGIKKPNHRKRLKAEIDNLNIGDGLPEHVPGSLEEWLRLLRLEEYLGALHQQGMRSVEDVTTLTWEDLEDIGIVRLGHQKKLLLAIKRVKDIRAGKRIQPLDLARLPPHPGHTQDVVIQRGGPDLPSPDEDCSSPVLRSFQRGGNDTTSGVAWKSMYAAFPTDYNTVGRTSSRGKSLESLEDAPLGYPPSPAPTPHPQPLDWRPRSFEDGDLTPTNDASVVDAGGGTLPRPRHCLVRPRPVAKVTATPGQYKSLPRDLDNKYQLTYGLESSPHLPKRCPPSPPRRQSSRDTTSSSEARDGGRSFTSTEAQTELGLQSGAPASQTEEIPSGIRDARRRERRIRRQHRRALRSCSIPTYPAATPGCQTASTALGMPLVPPARGFLHPPPPHLSLRGLSLGLPFPVPASVSAFGRDTVPKQCCGLGSPPVRWSILGVGFVGLVCAGAGTLLGALKASGRIGVLLVLVSAVAWRLTNQDYCGSLFGFTSISGRIPPARPIHPYAAMIYPEFQFRTPPPSYQASMQEYRLRLLLLDRLQPTSSPPPTYRSNAGSIVTPGTARESRPPSYCAESNVAPNITLVSSKKDANLVRIVQTESEPQNGSQMFEENDARATGRWRGEAGLLATPPDGHFPKQNVGPVKFEIPKIPVIFVLGGPGSGKVTYCDNLIQEKKDMQDFGQLSSKTVTEVLMLEMKMSPGSKVFLVSGYPRNMRDVVEYAEKIKIVNGVVLVSWRQEVLERQIDFGAQLGHVIIGLARMELHNFYRNINGERNPSEVYVSFRDAVLRILGMSSGEIQDQDIPQSLEAEVEVERRKESTTGSPLPQQIVGTDRLPATVPIDTPKTAAKPRKGLPSFIWVIGGPGSNKAALCAQAVRNMPRWMHISIGELLRTMASSNMVVNDAIVSGEMVPHDIVIQLVEQQIILNRDSDGIVMDGYPRDLNQVQEFQSKFGQEPPLVLLDCSKLQLGRGRLDDSVSAFRKRLELFREVSLPMLKTLDSDSRLIIVDGDTDVPSVQQDFAAALYQLMRGARRGEEGSLRDPDSPVIKGHPNGIHASNERAIPNGNAKPTVNGVSNHVGKIANATKNGIVAQGVGTISNGVLNNMKHIQQNGHAYQNGIANGTHMLQNGVAHLANGIVPGNNKVAPAMHNYLPKDPIRKMYNEIDGYQQNLHM</sequence>
<evidence type="ECO:0000256" key="5">
    <source>
        <dbReference type="ARBA" id="ARBA00012552"/>
    </source>
</evidence>
<dbReference type="SUPFAM" id="SSF52540">
    <property type="entry name" value="P-loop containing nucleoside triphosphate hydrolases"/>
    <property type="match status" value="3"/>
</dbReference>
<feature type="compositionally biased region" description="Polar residues" evidence="28">
    <location>
        <begin position="4551"/>
        <end position="4561"/>
    </location>
</feature>
<dbReference type="PROSITE" id="PS50105">
    <property type="entry name" value="SAM_DOMAIN"/>
    <property type="match status" value="4"/>
</dbReference>
<comment type="caution">
    <text evidence="35">The sequence shown here is derived from an EMBL/GenBank/DDBJ whole genome shotgun (WGS) entry which is preliminary data.</text>
</comment>
<evidence type="ECO:0000256" key="21">
    <source>
        <dbReference type="ARBA" id="ARBA00051105"/>
    </source>
</evidence>
<dbReference type="InterPro" id="IPR005024">
    <property type="entry name" value="Snf7_fam"/>
</dbReference>
<dbReference type="STRING" id="300112.A0A4S2KQJ2"/>
<dbReference type="Pfam" id="PF00270">
    <property type="entry name" value="DEAD"/>
    <property type="match status" value="1"/>
</dbReference>
<dbReference type="InterPro" id="IPR033690">
    <property type="entry name" value="Adenylat_kinase_CS"/>
</dbReference>
<dbReference type="Gene3D" id="3.40.50.300">
    <property type="entry name" value="P-loop containing nucleotide triphosphate hydrolases"/>
    <property type="match status" value="4"/>
</dbReference>
<feature type="compositionally biased region" description="Low complexity" evidence="28">
    <location>
        <begin position="2986"/>
        <end position="2999"/>
    </location>
</feature>
<evidence type="ECO:0000256" key="4">
    <source>
        <dbReference type="ARBA" id="ARBA00007026"/>
    </source>
</evidence>
<dbReference type="Pfam" id="PF25526">
    <property type="entry name" value="LIP-1"/>
    <property type="match status" value="1"/>
</dbReference>
<dbReference type="GO" id="GO:0035861">
    <property type="term" value="C:site of double-strand break"/>
    <property type="evidence" value="ECO:0007669"/>
    <property type="project" value="UniProtKB-ARBA"/>
</dbReference>
<feature type="domain" description="SAM" evidence="29">
    <location>
        <begin position="3410"/>
        <end position="3476"/>
    </location>
</feature>
<dbReference type="Gene3D" id="2.130.10.10">
    <property type="entry name" value="YVTN repeat-like/Quinoprotein amine dehydrogenase"/>
    <property type="match status" value="2"/>
</dbReference>
<feature type="coiled-coil region" evidence="27">
    <location>
        <begin position="3079"/>
        <end position="3120"/>
    </location>
</feature>
<evidence type="ECO:0000259" key="30">
    <source>
        <dbReference type="PROSITE" id="PS50197"/>
    </source>
</evidence>
<dbReference type="InterPro" id="IPR001660">
    <property type="entry name" value="SAM"/>
</dbReference>
<evidence type="ECO:0000256" key="16">
    <source>
        <dbReference type="ARBA" id="ARBA00023027"/>
    </source>
</evidence>
<accession>A0A4S2KQJ2</accession>
<dbReference type="Pfam" id="PF00271">
    <property type="entry name" value="Helicase_C"/>
    <property type="match status" value="1"/>
</dbReference>
<dbReference type="GO" id="GO:0010468">
    <property type="term" value="P:regulation of gene expression"/>
    <property type="evidence" value="ECO:0007669"/>
    <property type="project" value="UniProtKB-ARBA"/>
</dbReference>
<feature type="compositionally biased region" description="Low complexity" evidence="28">
    <location>
        <begin position="4287"/>
        <end position="4305"/>
    </location>
</feature>
<evidence type="ECO:0000256" key="28">
    <source>
        <dbReference type="SAM" id="MobiDB-lite"/>
    </source>
</evidence>
<dbReference type="GO" id="GO:0140861">
    <property type="term" value="P:DNA repair-dependent chromatin remodeling"/>
    <property type="evidence" value="ECO:0007669"/>
    <property type="project" value="UniProtKB-ARBA"/>
</dbReference>
<evidence type="ECO:0000256" key="22">
    <source>
        <dbReference type="ARBA" id="ARBA00051399"/>
    </source>
</evidence>
<keyword evidence="14 25" id="KW-0862">Zinc</keyword>
<evidence type="ECO:0000313" key="36">
    <source>
        <dbReference type="Proteomes" id="UP000310200"/>
    </source>
</evidence>
<dbReference type="Gene3D" id="1.10.150.50">
    <property type="entry name" value="Transcription Factor, Ets-1"/>
    <property type="match status" value="4"/>
</dbReference>
<dbReference type="SUPFAM" id="SSF50978">
    <property type="entry name" value="WD40 repeat-like"/>
    <property type="match status" value="1"/>
</dbReference>
<dbReference type="CDD" id="cd17961">
    <property type="entry name" value="DEADc_DDX56"/>
    <property type="match status" value="1"/>
</dbReference>
<keyword evidence="8" id="KW-0808">Transferase</keyword>
<dbReference type="Gene3D" id="6.10.250.1710">
    <property type="match status" value="1"/>
</dbReference>
<feature type="region of interest" description="Disordered" evidence="28">
    <location>
        <begin position="3242"/>
        <end position="3281"/>
    </location>
</feature>
<dbReference type="GO" id="GO:0006139">
    <property type="term" value="P:nucleobase-containing compound metabolic process"/>
    <property type="evidence" value="ECO:0007669"/>
    <property type="project" value="InterPro"/>
</dbReference>
<evidence type="ECO:0000256" key="3">
    <source>
        <dbReference type="ARBA" id="ARBA00006190"/>
    </source>
</evidence>
<feature type="coiled-coil region" evidence="27">
    <location>
        <begin position="3556"/>
        <end position="3583"/>
    </location>
</feature>
<dbReference type="InterPro" id="IPR011009">
    <property type="entry name" value="Kinase-like_dom_sf"/>
</dbReference>
<organism evidence="35 36">
    <name type="scientific">Temnothorax longispinosus</name>
    <dbReference type="NCBI Taxonomy" id="300112"/>
    <lineage>
        <taxon>Eukaryota</taxon>
        <taxon>Metazoa</taxon>
        <taxon>Ecdysozoa</taxon>
        <taxon>Arthropoda</taxon>
        <taxon>Hexapoda</taxon>
        <taxon>Insecta</taxon>
        <taxon>Pterygota</taxon>
        <taxon>Neoptera</taxon>
        <taxon>Endopterygota</taxon>
        <taxon>Hymenoptera</taxon>
        <taxon>Apocrita</taxon>
        <taxon>Aculeata</taxon>
        <taxon>Formicoidea</taxon>
        <taxon>Formicidae</taxon>
        <taxon>Myrmicinae</taxon>
        <taxon>Temnothorax</taxon>
    </lineage>
</organism>
<feature type="region of interest" description="Disordered" evidence="28">
    <location>
        <begin position="4551"/>
        <end position="4734"/>
    </location>
</feature>
<keyword evidence="15" id="KW-0067">ATP-binding</keyword>
<keyword evidence="24" id="KW-0853">WD repeat</keyword>
<dbReference type="PROSITE" id="PS50197">
    <property type="entry name" value="BEACH"/>
    <property type="match status" value="1"/>
</dbReference>
<evidence type="ECO:0000256" key="19">
    <source>
        <dbReference type="ARBA" id="ARBA00043038"/>
    </source>
</evidence>
<dbReference type="PANTHER" id="PTHR44662">
    <property type="entry name" value="WD REPEAT-CONTAINING PROTEIN 81"/>
    <property type="match status" value="1"/>
</dbReference>
<dbReference type="GO" id="GO:0016787">
    <property type="term" value="F:hydrolase activity"/>
    <property type="evidence" value="ECO:0007669"/>
    <property type="project" value="UniProtKB-KW"/>
</dbReference>
<evidence type="ECO:0000259" key="32">
    <source>
        <dbReference type="PROSITE" id="PS51192"/>
    </source>
</evidence>
<dbReference type="PROSITE" id="PS51192">
    <property type="entry name" value="HELICASE_ATP_BIND_1"/>
    <property type="match status" value="1"/>
</dbReference>
<dbReference type="GO" id="GO:0019205">
    <property type="term" value="F:nucleobase-containing compound kinase activity"/>
    <property type="evidence" value="ECO:0007669"/>
    <property type="project" value="InterPro"/>
</dbReference>
<protein>
    <recommendedName>
        <fullName evidence="19">Regulatory protein SIR2 homolog 7</fullName>
        <ecNumber evidence="6">2.3.1.286</ecNumber>
        <ecNumber evidence="5">3.6.4.13</ecNumber>
    </recommendedName>
    <alternativeName>
        <fullName evidence="18">SIR2-like protein 7</fullName>
    </alternativeName>
</protein>
<feature type="compositionally biased region" description="Polar residues" evidence="28">
    <location>
        <begin position="2835"/>
        <end position="2844"/>
    </location>
</feature>
<evidence type="ECO:0000256" key="25">
    <source>
        <dbReference type="PROSITE-ProRule" id="PRU00236"/>
    </source>
</evidence>
<evidence type="ECO:0000256" key="26">
    <source>
        <dbReference type="PROSITE-ProRule" id="PRU00552"/>
    </source>
</evidence>
<dbReference type="EMBL" id="QBLH01001476">
    <property type="protein sequence ID" value="TGZ51686.1"/>
    <property type="molecule type" value="Genomic_DNA"/>
</dbReference>
<keyword evidence="16" id="KW-0520">NAD</keyword>
<evidence type="ECO:0000256" key="11">
    <source>
        <dbReference type="ARBA" id="ARBA00022777"/>
    </source>
</evidence>
<feature type="domain" description="Deacetylase sirtuin-type" evidence="31">
    <location>
        <begin position="3663"/>
        <end position="3910"/>
    </location>
</feature>
<name>A0A4S2KQJ2_9HYME</name>
<feature type="domain" description="Helicase ATP-binding" evidence="32">
    <location>
        <begin position="2234"/>
        <end position="2412"/>
    </location>
</feature>
<comment type="catalytic activity">
    <reaction evidence="23">
        <text>N(6)-glutaryl-L-lysyl-[protein] + NAD(+) + H2O = 2''-O-glutaryl-ADP-D-ribose + nicotinamide + L-lysyl-[protein]</text>
        <dbReference type="Rhea" id="RHEA:47664"/>
        <dbReference type="Rhea" id="RHEA-COMP:9752"/>
        <dbReference type="Rhea" id="RHEA-COMP:11875"/>
        <dbReference type="ChEBI" id="CHEBI:15377"/>
        <dbReference type="ChEBI" id="CHEBI:17154"/>
        <dbReference type="ChEBI" id="CHEBI:29969"/>
        <dbReference type="ChEBI" id="CHEBI:57540"/>
        <dbReference type="ChEBI" id="CHEBI:87828"/>
        <dbReference type="ChEBI" id="CHEBI:87829"/>
    </reaction>
    <physiologicalReaction direction="left-to-right" evidence="23">
        <dbReference type="Rhea" id="RHEA:47665"/>
    </physiologicalReaction>
</comment>
<feature type="domain" description="SAM" evidence="29">
    <location>
        <begin position="4419"/>
        <end position="4479"/>
    </location>
</feature>
<dbReference type="PROSITE" id="PS50082">
    <property type="entry name" value="WD_REPEATS_2"/>
    <property type="match status" value="1"/>
</dbReference>
<dbReference type="GO" id="GO:0035014">
    <property type="term" value="F:phosphatidylinositol 3-kinase regulator activity"/>
    <property type="evidence" value="ECO:0007669"/>
    <property type="project" value="TreeGrafter"/>
</dbReference>
<feature type="domain" description="DEAD-box RNA helicase Q" evidence="34">
    <location>
        <begin position="2203"/>
        <end position="2231"/>
    </location>
</feature>
<dbReference type="SMART" id="SM00490">
    <property type="entry name" value="HELICc"/>
    <property type="match status" value="1"/>
</dbReference>
<dbReference type="PANTHER" id="PTHR44662:SF1">
    <property type="entry name" value="WD REPEAT-CONTAINING PROTEIN 81"/>
    <property type="match status" value="1"/>
</dbReference>
<evidence type="ECO:0000256" key="12">
    <source>
        <dbReference type="ARBA" id="ARBA00022801"/>
    </source>
</evidence>
<feature type="coiled-coil region" evidence="27">
    <location>
        <begin position="2674"/>
        <end position="2765"/>
    </location>
</feature>
<dbReference type="Pfam" id="PF00400">
    <property type="entry name" value="WD40"/>
    <property type="match status" value="2"/>
</dbReference>
<feature type="compositionally biased region" description="Pro residues" evidence="28">
    <location>
        <begin position="4573"/>
        <end position="4585"/>
    </location>
</feature>
<dbReference type="SMART" id="SM00320">
    <property type="entry name" value="WD40"/>
    <property type="match status" value="6"/>
</dbReference>
<evidence type="ECO:0000256" key="9">
    <source>
        <dbReference type="ARBA" id="ARBA00022723"/>
    </source>
</evidence>
<dbReference type="FunFam" id="3.40.50.1220:FF:000038">
    <property type="entry name" value="NAD-dependent protein deacetylase sirtuin-6 isoform X2"/>
    <property type="match status" value="1"/>
</dbReference>
<reference evidence="35 36" key="1">
    <citation type="journal article" date="2019" name="Philos. Trans. R. Soc. Lond., B, Biol. Sci.">
        <title>Ant behaviour and brain gene expression of defending hosts depend on the ecological success of the intruding social parasite.</title>
        <authorList>
            <person name="Kaur R."/>
            <person name="Stoldt M."/>
            <person name="Jongepier E."/>
            <person name="Feldmeyer B."/>
            <person name="Menzel F."/>
            <person name="Bornberg-Bauer E."/>
            <person name="Foitzik S."/>
        </authorList>
    </citation>
    <scope>NUCLEOTIDE SEQUENCE [LARGE SCALE GENOMIC DNA]</scope>
    <source>
        <tissue evidence="35">Whole body</tissue>
    </source>
</reference>
<feature type="compositionally biased region" description="Basic and acidic residues" evidence="28">
    <location>
        <begin position="2823"/>
        <end position="2833"/>
    </location>
</feature>
<dbReference type="Pfam" id="PF03357">
    <property type="entry name" value="Snf7"/>
    <property type="match status" value="1"/>
</dbReference>
<comment type="catalytic activity">
    <reaction evidence="21">
        <text>N(6)-succinyl-L-lysyl-[protein] + NAD(+) + H2O = 2''-O-succinyl-ADP-D-ribose + nicotinamide + L-lysyl-[protein]</text>
        <dbReference type="Rhea" id="RHEA:47668"/>
        <dbReference type="Rhea" id="RHEA-COMP:9752"/>
        <dbReference type="Rhea" id="RHEA-COMP:11877"/>
        <dbReference type="ChEBI" id="CHEBI:15377"/>
        <dbReference type="ChEBI" id="CHEBI:17154"/>
        <dbReference type="ChEBI" id="CHEBI:29969"/>
        <dbReference type="ChEBI" id="CHEBI:57540"/>
        <dbReference type="ChEBI" id="CHEBI:87830"/>
        <dbReference type="ChEBI" id="CHEBI:87832"/>
    </reaction>
    <physiologicalReaction direction="left-to-right" evidence="21">
        <dbReference type="Rhea" id="RHEA:47669"/>
    </physiologicalReaction>
</comment>
<keyword evidence="10" id="KW-0547">Nucleotide-binding</keyword>
<feature type="binding site" evidence="25">
    <location>
        <position position="3776"/>
    </location>
    <ligand>
        <name>Zn(2+)</name>
        <dbReference type="ChEBI" id="CHEBI:29105"/>
    </ligand>
</feature>
<feature type="region of interest" description="Disordered" evidence="28">
    <location>
        <begin position="4506"/>
        <end position="4532"/>
    </location>
</feature>
<dbReference type="GO" id="GO:0005739">
    <property type="term" value="C:mitochondrion"/>
    <property type="evidence" value="ECO:0007669"/>
    <property type="project" value="TreeGrafter"/>
</dbReference>
<feature type="region of interest" description="Disordered" evidence="28">
    <location>
        <begin position="3190"/>
        <end position="3222"/>
    </location>
</feature>
<dbReference type="InterPro" id="IPR000850">
    <property type="entry name" value="Adenylat/UMP-CMP_kin"/>
</dbReference>
<dbReference type="GO" id="GO:0097372">
    <property type="term" value="F:histone H3K18 deacetylase activity, NAD-dependent"/>
    <property type="evidence" value="ECO:0007669"/>
    <property type="project" value="UniProtKB-ARBA"/>
</dbReference>
<dbReference type="InterPro" id="IPR057892">
    <property type="entry name" value="LIP-1_CC2"/>
</dbReference>
<dbReference type="InterPro" id="IPR003000">
    <property type="entry name" value="Sirtuin"/>
</dbReference>
<feature type="binding site" evidence="25">
    <location>
        <position position="3779"/>
    </location>
    <ligand>
        <name>Zn(2+)</name>
        <dbReference type="ChEBI" id="CHEBI:29105"/>
    </ligand>
</feature>
<dbReference type="CDD" id="cd09565">
    <property type="entry name" value="SAM_liprin-alpha1_2_3_4_repeat2"/>
    <property type="match status" value="1"/>
</dbReference>
<dbReference type="Gene3D" id="1.10.287.1060">
    <property type="entry name" value="ESAT-6-like"/>
    <property type="match status" value="1"/>
</dbReference>
<dbReference type="InterPro" id="IPR013761">
    <property type="entry name" value="SAM/pointed_sf"/>
</dbReference>
<dbReference type="FunFam" id="1.10.150.50:FF:000028">
    <property type="entry name" value="caskin-2 isoform X2"/>
    <property type="match status" value="1"/>
</dbReference>
<dbReference type="InterPro" id="IPR001650">
    <property type="entry name" value="Helicase_C-like"/>
</dbReference>
<keyword evidence="11" id="KW-0418">Kinase</keyword>
<dbReference type="CDD" id="cd01410">
    <property type="entry name" value="SIRT7"/>
    <property type="match status" value="1"/>
</dbReference>
<feature type="region of interest" description="Disordered" evidence="28">
    <location>
        <begin position="1092"/>
        <end position="1111"/>
    </location>
</feature>
<comment type="catalytic activity">
    <reaction evidence="20">
        <text>N(6)-decanoyl-L-lysyl-[protein] + NAD(+) + H2O = 2''-O-decanoyl-ADP-D-ribose + nicotinamide + L-lysyl-[protein]</text>
        <dbReference type="Rhea" id="RHEA:70631"/>
        <dbReference type="Rhea" id="RHEA-COMP:9752"/>
        <dbReference type="Rhea" id="RHEA-COMP:17932"/>
        <dbReference type="ChEBI" id="CHEBI:15377"/>
        <dbReference type="ChEBI" id="CHEBI:17154"/>
        <dbReference type="ChEBI" id="CHEBI:29969"/>
        <dbReference type="ChEBI" id="CHEBI:57540"/>
        <dbReference type="ChEBI" id="CHEBI:143222"/>
        <dbReference type="ChEBI" id="CHEBI:189688"/>
    </reaction>
    <physiologicalReaction direction="left-to-right" evidence="20">
        <dbReference type="Rhea" id="RHEA:70632"/>
    </physiologicalReaction>
</comment>
<evidence type="ECO:0000256" key="23">
    <source>
        <dbReference type="ARBA" id="ARBA00052763"/>
    </source>
</evidence>
<dbReference type="GO" id="GO:0003676">
    <property type="term" value="F:nucleic acid binding"/>
    <property type="evidence" value="ECO:0007669"/>
    <property type="project" value="InterPro"/>
</dbReference>
<dbReference type="GO" id="GO:0046872">
    <property type="term" value="F:metal ion binding"/>
    <property type="evidence" value="ECO:0007669"/>
    <property type="project" value="UniProtKB-KW"/>
</dbReference>
<evidence type="ECO:0000256" key="1">
    <source>
        <dbReference type="ARBA" id="ARBA00001947"/>
    </source>
</evidence>
<dbReference type="SUPFAM" id="SSF52467">
    <property type="entry name" value="DHS-like NAD/FAD-binding domain"/>
    <property type="match status" value="1"/>
</dbReference>
<feature type="short sequence motif" description="Q motif" evidence="26">
    <location>
        <begin position="2203"/>
        <end position="2231"/>
    </location>
</feature>
<feature type="coiled-coil region" evidence="27">
    <location>
        <begin position="2909"/>
        <end position="2950"/>
    </location>
</feature>
<dbReference type="InterPro" id="IPR037621">
    <property type="entry name" value="LIP-1_SAM_2"/>
</dbReference>
<dbReference type="SMART" id="SM01026">
    <property type="entry name" value="Beach"/>
    <property type="match status" value="1"/>
</dbReference>
<gene>
    <name evidence="35" type="ORF">DBV15_03908</name>
</gene>
<feature type="domain" description="BEACH" evidence="30">
    <location>
        <begin position="312"/>
        <end position="576"/>
    </location>
</feature>
<feature type="region of interest" description="Disordered" evidence="28">
    <location>
        <begin position="2976"/>
        <end position="3013"/>
    </location>
</feature>
<evidence type="ECO:0000256" key="15">
    <source>
        <dbReference type="ARBA" id="ARBA00022840"/>
    </source>
</evidence>
<dbReference type="InterPro" id="IPR035497">
    <property type="entry name" value="Caskin1/2_SAM_1"/>
</dbReference>
<keyword evidence="7" id="KW-0597">Phosphoprotein</keyword>
<feature type="domain" description="SAM" evidence="29">
    <location>
        <begin position="3503"/>
        <end position="3559"/>
    </location>
</feature>
<dbReference type="Pfam" id="PF02138">
    <property type="entry name" value="Beach"/>
    <property type="match status" value="1"/>
</dbReference>
<evidence type="ECO:0000256" key="8">
    <source>
        <dbReference type="ARBA" id="ARBA00022679"/>
    </source>
</evidence>
<dbReference type="SUPFAM" id="SSF47769">
    <property type="entry name" value="SAM/Pointed domain"/>
    <property type="match status" value="4"/>
</dbReference>
<dbReference type="GO" id="GO:0035973">
    <property type="term" value="P:aggrephagy"/>
    <property type="evidence" value="ECO:0007669"/>
    <property type="project" value="TreeGrafter"/>
</dbReference>
<dbReference type="GO" id="GO:0007034">
    <property type="term" value="P:vacuolar transport"/>
    <property type="evidence" value="ECO:0007669"/>
    <property type="project" value="InterPro"/>
</dbReference>
<feature type="region of interest" description="Disordered" evidence="28">
    <location>
        <begin position="4282"/>
        <end position="4341"/>
    </location>
</feature>
<dbReference type="InterPro" id="IPR014001">
    <property type="entry name" value="Helicase_ATP-bd"/>
</dbReference>
<feature type="region of interest" description="Disordered" evidence="28">
    <location>
        <begin position="4924"/>
        <end position="4952"/>
    </location>
</feature>
<dbReference type="Gene3D" id="3.40.50.1220">
    <property type="entry name" value="TPP-binding domain"/>
    <property type="match status" value="1"/>
</dbReference>
<feature type="binding site" evidence="25">
    <location>
        <position position="3809"/>
    </location>
    <ligand>
        <name>Zn(2+)</name>
        <dbReference type="ChEBI" id="CHEBI:29105"/>
    </ligand>
</feature>
<dbReference type="FunFam" id="2.20.28.200:FF:000002">
    <property type="entry name" value="NAD-dependent deacetylase sirtuin-7"/>
    <property type="match status" value="1"/>
</dbReference>
<comment type="cofactor">
    <cofactor evidence="1">
        <name>Zn(2+)</name>
        <dbReference type="ChEBI" id="CHEBI:29105"/>
    </cofactor>
</comment>
<dbReference type="SMART" id="SM00487">
    <property type="entry name" value="DEXDc"/>
    <property type="match status" value="1"/>
</dbReference>
<dbReference type="Pfam" id="PF00536">
    <property type="entry name" value="SAM_1"/>
    <property type="match status" value="3"/>
</dbReference>
<keyword evidence="12" id="KW-0378">Hydrolase</keyword>
<dbReference type="GO" id="GO:0005776">
    <property type="term" value="C:autophagosome"/>
    <property type="evidence" value="ECO:0007669"/>
    <property type="project" value="UniProtKB-SubCell"/>
</dbReference>
<dbReference type="PROSITE" id="PS50305">
    <property type="entry name" value="SIRTUIN"/>
    <property type="match status" value="1"/>
</dbReference>
<comment type="similarity">
    <text evidence="17">Belongs to the sirtuin family. Class IV subfamily.</text>
</comment>
<dbReference type="Gene3D" id="1.10.1540.10">
    <property type="entry name" value="BEACH domain"/>
    <property type="match status" value="1"/>
</dbReference>
<dbReference type="FunFam" id="1.10.150.50:FF:000002">
    <property type="entry name" value="PTPRF interacting protein alpha 1"/>
    <property type="match status" value="1"/>
</dbReference>
<comment type="subcellular location">
    <subcellularLocation>
        <location evidence="2">Cytoplasmic vesicle</location>
        <location evidence="2">Autophagosome</location>
    </subcellularLocation>
</comment>
<dbReference type="GO" id="GO:0005524">
    <property type="term" value="F:ATP binding"/>
    <property type="evidence" value="ECO:0007669"/>
    <property type="project" value="UniProtKB-KW"/>
</dbReference>
<feature type="active site" description="Proton acceptor" evidence="25">
    <location>
        <position position="3768"/>
    </location>
</feature>
<dbReference type="InterPro" id="IPR029035">
    <property type="entry name" value="DHS-like_NAD/FAD-binding_dom"/>
</dbReference>
<feature type="region of interest" description="Disordered" evidence="28">
    <location>
        <begin position="3125"/>
        <end position="3151"/>
    </location>
</feature>
<evidence type="ECO:0000259" key="34">
    <source>
        <dbReference type="PROSITE" id="PS51195"/>
    </source>
</evidence>
<comment type="similarity">
    <text evidence="4">Belongs to the liprin family. Liprin-alpha subfamily.</text>
</comment>
<dbReference type="CDD" id="cd09562">
    <property type="entry name" value="SAM_liprin-alpha1_2_3_4_repeat1"/>
    <property type="match status" value="1"/>
</dbReference>
<keyword evidence="9 25" id="KW-0479">Metal-binding</keyword>
<feature type="repeat" description="WD" evidence="24">
    <location>
        <begin position="1647"/>
        <end position="1682"/>
    </location>
</feature>
<dbReference type="SMART" id="SM00454">
    <property type="entry name" value="SAM"/>
    <property type="match status" value="4"/>
</dbReference>
<dbReference type="InterPro" id="IPR036372">
    <property type="entry name" value="BEACH_dom_sf"/>
</dbReference>
<keyword evidence="27" id="KW-0175">Coiled coil</keyword>
<dbReference type="InterPro" id="IPR027417">
    <property type="entry name" value="P-loop_NTPase"/>
</dbReference>
<evidence type="ECO:0000256" key="17">
    <source>
        <dbReference type="ARBA" id="ARBA00038170"/>
    </source>
</evidence>
<dbReference type="SUPFAM" id="SSF81837">
    <property type="entry name" value="BEACH domain"/>
    <property type="match status" value="1"/>
</dbReference>
<feature type="region of interest" description="Disordered" evidence="28">
    <location>
        <begin position="555"/>
        <end position="605"/>
    </location>
</feature>
<dbReference type="Proteomes" id="UP000310200">
    <property type="component" value="Unassembled WGS sequence"/>
</dbReference>
<dbReference type="EC" id="3.6.4.13" evidence="5"/>